<dbReference type="Gramene" id="TRITD2Bv1G211680.1">
    <property type="protein sequence ID" value="TRITD2Bv1G211680.1"/>
    <property type="gene ID" value="TRITD2Bv1G211680"/>
</dbReference>
<dbReference type="Pfam" id="PF12796">
    <property type="entry name" value="Ank_2"/>
    <property type="match status" value="3"/>
</dbReference>
<feature type="transmembrane region" description="Helical" evidence="8">
    <location>
        <begin position="404"/>
        <end position="426"/>
    </location>
</feature>
<organism evidence="10 11">
    <name type="scientific">Triticum turgidum subsp. durum</name>
    <name type="common">Durum wheat</name>
    <name type="synonym">Triticum durum</name>
    <dbReference type="NCBI Taxonomy" id="4567"/>
    <lineage>
        <taxon>Eukaryota</taxon>
        <taxon>Viridiplantae</taxon>
        <taxon>Streptophyta</taxon>
        <taxon>Embryophyta</taxon>
        <taxon>Tracheophyta</taxon>
        <taxon>Spermatophyta</taxon>
        <taxon>Magnoliopsida</taxon>
        <taxon>Liliopsida</taxon>
        <taxon>Poales</taxon>
        <taxon>Poaceae</taxon>
        <taxon>BOP clade</taxon>
        <taxon>Pooideae</taxon>
        <taxon>Triticodae</taxon>
        <taxon>Triticeae</taxon>
        <taxon>Triticinae</taxon>
        <taxon>Triticum</taxon>
    </lineage>
</organism>
<protein>
    <recommendedName>
        <fullName evidence="9">PGG domain-containing protein</fullName>
    </recommendedName>
</protein>
<dbReference type="InterPro" id="IPR002110">
    <property type="entry name" value="Ankyrin_rpt"/>
</dbReference>
<dbReference type="Pfam" id="PF13962">
    <property type="entry name" value="PGG"/>
    <property type="match status" value="1"/>
</dbReference>
<reference evidence="10 11" key="1">
    <citation type="submission" date="2017-09" db="EMBL/GenBank/DDBJ databases">
        <authorList>
            <consortium name="International Durum Wheat Genome Sequencing Consortium (IDWGSC)"/>
            <person name="Milanesi L."/>
        </authorList>
    </citation>
    <scope>NUCLEOTIDE SEQUENCE [LARGE SCALE GENOMIC DNA]</scope>
    <source>
        <strain evidence="11">cv. Svevo</strain>
    </source>
</reference>
<feature type="transmembrane region" description="Helical" evidence="8">
    <location>
        <begin position="480"/>
        <end position="505"/>
    </location>
</feature>
<feature type="repeat" description="ANK" evidence="7">
    <location>
        <begin position="212"/>
        <end position="244"/>
    </location>
</feature>
<feature type="repeat" description="ANK" evidence="7">
    <location>
        <begin position="177"/>
        <end position="199"/>
    </location>
</feature>
<evidence type="ECO:0000256" key="6">
    <source>
        <dbReference type="ARBA" id="ARBA00023136"/>
    </source>
</evidence>
<dbReference type="PANTHER" id="PTHR24186">
    <property type="entry name" value="PROTEIN PHOSPHATASE 1 REGULATORY SUBUNIT"/>
    <property type="match status" value="1"/>
</dbReference>
<dbReference type="AlphaFoldDB" id="A0A9R1PX48"/>
<dbReference type="PROSITE" id="PS50088">
    <property type="entry name" value="ANK_REPEAT"/>
    <property type="match status" value="3"/>
</dbReference>
<dbReference type="PANTHER" id="PTHR24186:SF50">
    <property type="entry name" value="ANKYRIN REPEAT-CONTAINING PROTEIN ITN1-LIKE ISOFORM X1"/>
    <property type="match status" value="1"/>
</dbReference>
<evidence type="ECO:0000259" key="9">
    <source>
        <dbReference type="Pfam" id="PF13962"/>
    </source>
</evidence>
<dbReference type="SUPFAM" id="SSF48403">
    <property type="entry name" value="Ankyrin repeat"/>
    <property type="match status" value="1"/>
</dbReference>
<evidence type="ECO:0000313" key="11">
    <source>
        <dbReference type="Proteomes" id="UP000324705"/>
    </source>
</evidence>
<dbReference type="InterPro" id="IPR036770">
    <property type="entry name" value="Ankyrin_rpt-contain_sf"/>
</dbReference>
<keyword evidence="4 8" id="KW-1133">Transmembrane helix</keyword>
<feature type="transmembrane region" description="Helical" evidence="8">
    <location>
        <begin position="446"/>
        <end position="468"/>
    </location>
</feature>
<evidence type="ECO:0000313" key="10">
    <source>
        <dbReference type="EMBL" id="VAH51193.1"/>
    </source>
</evidence>
<keyword evidence="2 8" id="KW-0812">Transmembrane</keyword>
<gene>
    <name evidence="10" type="ORF">TRITD_2Bv1G211680</name>
</gene>
<name>A0A9R1PX48_TRITD</name>
<evidence type="ECO:0000256" key="4">
    <source>
        <dbReference type="ARBA" id="ARBA00022989"/>
    </source>
</evidence>
<evidence type="ECO:0000256" key="3">
    <source>
        <dbReference type="ARBA" id="ARBA00022737"/>
    </source>
</evidence>
<dbReference type="PROSITE" id="PS50297">
    <property type="entry name" value="ANK_REP_REGION"/>
    <property type="match status" value="2"/>
</dbReference>
<keyword evidence="3" id="KW-0677">Repeat</keyword>
<dbReference type="OMA" id="IAMGCST"/>
<evidence type="ECO:0000256" key="7">
    <source>
        <dbReference type="PROSITE-ProRule" id="PRU00023"/>
    </source>
</evidence>
<dbReference type="Proteomes" id="UP000324705">
    <property type="component" value="Chromosome 2B"/>
</dbReference>
<evidence type="ECO:0000256" key="5">
    <source>
        <dbReference type="ARBA" id="ARBA00023043"/>
    </source>
</evidence>
<evidence type="ECO:0000256" key="8">
    <source>
        <dbReference type="SAM" id="Phobius"/>
    </source>
</evidence>
<accession>A0A9R1PX48</accession>
<sequence>MDPSLHKAAVQGGVASLRKLVAERPGILSSKTPRGNTALHNAAELGHTYFAQEALGVNDSLLLSKNADGDTPLHLASRAGQLDVVDLLISREGALPAEHPHPLLMSNKAGDTPLHAAVKHGRSAMALKLLDAEPGRSHALNVEKLSPLHIAAREGLADVVAKIVSQPWVHERYDPSDSGTPLHQAILGGHTRVVEILLEVTWILDIGLTDSSENNLLHYAAQKNNARLVKLLINRKSDLAYRRNRKLMSPLHVAADHGSTEAVKEMLTRCPDVTEMVDSIGRNALHVAIDSDKVDVLRCLLKYVRGVEIINRVDHGGNTPLHLAASLNRAALGLVLLKNPRVNPCVLNRDGQTARRITERHTVSEDSITVYFWKELKMQESIKCKGQQLPPETKDFSQYVQQRMGTYTLVATLIATVTFSSTFTMPGGYDQQNGTALLAHRMEFKVFVIANTLAMLTSIVVVFVFIWARREQLGLRTRQVVGWSHWLTVIACLSMVASLTTSVYLTVAATSLWLACVVIAMGCSTPVVMFLILGKDLFSTPV</sequence>
<keyword evidence="11" id="KW-1185">Reference proteome</keyword>
<dbReference type="GO" id="GO:0005886">
    <property type="term" value="C:plasma membrane"/>
    <property type="evidence" value="ECO:0007669"/>
    <property type="project" value="TreeGrafter"/>
</dbReference>
<feature type="repeat" description="ANK" evidence="7">
    <location>
        <begin position="68"/>
        <end position="100"/>
    </location>
</feature>
<comment type="subcellular location">
    <subcellularLocation>
        <location evidence="1">Membrane</location>
        <topology evidence="1">Multi-pass membrane protein</topology>
    </subcellularLocation>
</comment>
<dbReference type="EMBL" id="LT934114">
    <property type="protein sequence ID" value="VAH51193.1"/>
    <property type="molecule type" value="Genomic_DNA"/>
</dbReference>
<proteinExistence type="predicted"/>
<dbReference type="SMART" id="SM00248">
    <property type="entry name" value="ANK"/>
    <property type="match status" value="9"/>
</dbReference>
<evidence type="ECO:0000256" key="1">
    <source>
        <dbReference type="ARBA" id="ARBA00004141"/>
    </source>
</evidence>
<evidence type="ECO:0000256" key="2">
    <source>
        <dbReference type="ARBA" id="ARBA00022692"/>
    </source>
</evidence>
<feature type="transmembrane region" description="Helical" evidence="8">
    <location>
        <begin position="511"/>
        <end position="533"/>
    </location>
</feature>
<dbReference type="Gene3D" id="1.25.40.20">
    <property type="entry name" value="Ankyrin repeat-containing domain"/>
    <property type="match status" value="3"/>
</dbReference>
<keyword evidence="5 7" id="KW-0040">ANK repeat</keyword>
<feature type="domain" description="PGG" evidence="9">
    <location>
        <begin position="400"/>
        <end position="505"/>
    </location>
</feature>
<keyword evidence="6 8" id="KW-0472">Membrane</keyword>
<dbReference type="InterPro" id="IPR026961">
    <property type="entry name" value="PGG_dom"/>
</dbReference>